<sequence length="197" mass="23232">MSEVIDMRSNYRDEILAVVHEIVKRKRINEFKVVEVVDHMLNMNPNLKASTIRTHLTSRCCVNANANHAVTYNDYERIKRGVYRLYERESKKLYFVDVNVENNSLLALDFEMNQEEDGRVGVSFFDTNRGRGFLGKVLVQEDDGFVFLTEQGDVMTFRVATVEEYDLIWRRSVEGNVRSFRSDEELHKWYNDRFLGE</sequence>
<reference evidence="2 3" key="1">
    <citation type="submission" date="2016-02" db="EMBL/GenBank/DDBJ databases">
        <title>Paenibacillus sp. LPB0068, isolated from Crassostrea gigas.</title>
        <authorList>
            <person name="Shin S.-K."/>
            <person name="Yi H."/>
        </authorList>
    </citation>
    <scope>NUCLEOTIDE SEQUENCE [LARGE SCALE GENOMIC DNA]</scope>
    <source>
        <strain evidence="2 3">LPB0068</strain>
    </source>
</reference>
<evidence type="ECO:0000313" key="2">
    <source>
        <dbReference type="EMBL" id="OAB75606.1"/>
    </source>
</evidence>
<accession>A0A167EJL0</accession>
<gene>
    <name evidence="2" type="ORF">PNBC_08225</name>
</gene>
<name>A0A167EJL0_9BACL</name>
<evidence type="ECO:0000313" key="3">
    <source>
        <dbReference type="Proteomes" id="UP000077134"/>
    </source>
</evidence>
<proteinExistence type="predicted"/>
<organism evidence="2 3">
    <name type="scientific">Paenibacillus crassostreae</name>
    <dbReference type="NCBI Taxonomy" id="1763538"/>
    <lineage>
        <taxon>Bacteria</taxon>
        <taxon>Bacillati</taxon>
        <taxon>Bacillota</taxon>
        <taxon>Bacilli</taxon>
        <taxon>Bacillales</taxon>
        <taxon>Paenibacillaceae</taxon>
        <taxon>Paenibacillus</taxon>
    </lineage>
</organism>
<dbReference type="KEGG" id="pcx:LPB68_21935"/>
<dbReference type="EMBL" id="LSFN01000007">
    <property type="protein sequence ID" value="OAB75606.1"/>
    <property type="molecule type" value="Genomic_DNA"/>
</dbReference>
<dbReference type="RefSeq" id="WP_068657029.1">
    <property type="nucleotide sequence ID" value="NZ_LSFN01000007.1"/>
</dbReference>
<dbReference type="InterPro" id="IPR056086">
    <property type="entry name" value="DUF7669"/>
</dbReference>
<dbReference type="Proteomes" id="UP000077134">
    <property type="component" value="Unassembled WGS sequence"/>
</dbReference>
<evidence type="ECO:0000259" key="1">
    <source>
        <dbReference type="Pfam" id="PF24706"/>
    </source>
</evidence>
<feature type="domain" description="DUF7669" evidence="1">
    <location>
        <begin position="18"/>
        <end position="85"/>
    </location>
</feature>
<dbReference type="Pfam" id="PF24706">
    <property type="entry name" value="DUF7669"/>
    <property type="match status" value="1"/>
</dbReference>
<keyword evidence="3" id="KW-1185">Reference proteome</keyword>
<protein>
    <recommendedName>
        <fullName evidence="1">DUF7669 domain-containing protein</fullName>
    </recommendedName>
</protein>
<comment type="caution">
    <text evidence="2">The sequence shown here is derived from an EMBL/GenBank/DDBJ whole genome shotgun (WGS) entry which is preliminary data.</text>
</comment>
<dbReference type="OrthoDB" id="1551455at2"/>
<dbReference type="AlphaFoldDB" id="A0A167EJL0"/>